<feature type="repeat" description="WD" evidence="4">
    <location>
        <begin position="279"/>
        <end position="315"/>
    </location>
</feature>
<sequence length="637" mass="71208">MAMFQEARQTAIERSGDNPVPEAGDSTPDEPKKLHKKTKKKKSKKKKHRTRESSSDDDSEEDRKKGNESSDDEIGPPLPPAFKPTLEHQKPTGQSGKAEVQNDADEDDEDIGPPLPPGFTKPSLPLEVDSKTDSSEDSKLKTSNMQIEEEDDEDEDGDTAEEEDNPLNKIPTSHEIVFDHGQKTISALALDPSGARLVTGSIDFDVKFWDFAGMDSSLKSFRSLRPCECHQIRNLEYSPTGESLLVVAANAQAKIIDRDGFEQMECVKGDQYLVDQASTKGHTAALNNGCWNPKIKEEFLTCANDSTVRLWDVTSKFKHKNIIKTKSTGGRKTVPTACTYSNDGRWVVAGCTDGSIQIWDHNKYAFVNVAMQNKTAHMNGSDITCLKFSYDGRSLASRGSDDTLKLWDIRNFKQPLASNTSLPNAFSMTDCVFSPDDKLLVTGISLRKNEKEGKIVFLDRDNLQVVKEMHMSESLYYDPDKSHRGAMLCVVKRERKVKQTEIMASQNIITPYALPMFRQGRPTSTKKFEERIRKDPVKSHRPDLPIAGPGTGGRVGAKGATLSQYVAQQIVSRKPDPYEKDPRGAILRHAKDAAENPYWIDPAYKKTQPQTVFRNPDEDKKEEDDDPGPIWKKKKLG</sequence>
<evidence type="ECO:0000256" key="1">
    <source>
        <dbReference type="ARBA" id="ARBA00022574"/>
    </source>
</evidence>
<dbReference type="InterPro" id="IPR001680">
    <property type="entry name" value="WD40_rpt"/>
</dbReference>
<dbReference type="PANTHER" id="PTHR16017">
    <property type="entry name" value="GASTRULATION DEFECTIVE PROTEIN 1-RELATED"/>
    <property type="match status" value="1"/>
</dbReference>
<dbReference type="Gene3D" id="2.130.10.10">
    <property type="entry name" value="YVTN repeat-like/Quinoprotein amine dehydrogenase"/>
    <property type="match status" value="2"/>
</dbReference>
<keyword evidence="7" id="KW-1185">Reference proteome</keyword>
<dbReference type="SUPFAM" id="SSF50978">
    <property type="entry name" value="WD40 repeat-like"/>
    <property type="match status" value="1"/>
</dbReference>
<feature type="region of interest" description="Disordered" evidence="5">
    <location>
        <begin position="1"/>
        <end position="170"/>
    </location>
</feature>
<dbReference type="EMBL" id="BMAT01006487">
    <property type="protein sequence ID" value="GFS13561.1"/>
    <property type="molecule type" value="Genomic_DNA"/>
</dbReference>
<dbReference type="PROSITE" id="PS50082">
    <property type="entry name" value="WD_REPEATS_2"/>
    <property type="match status" value="4"/>
</dbReference>
<feature type="compositionally biased region" description="Basic and acidic residues" evidence="5">
    <location>
        <begin position="128"/>
        <end position="140"/>
    </location>
</feature>
<comment type="similarity">
    <text evidence="3">Belongs to the WD repeat GAD-1 family.</text>
</comment>
<protein>
    <submittedName>
        <fullName evidence="6">WD repeat-containing protein 70</fullName>
    </submittedName>
</protein>
<feature type="region of interest" description="Disordered" evidence="5">
    <location>
        <begin position="524"/>
        <end position="557"/>
    </location>
</feature>
<accession>A0AAV4ITQ1</accession>
<feature type="compositionally biased region" description="Basic and acidic residues" evidence="5">
    <location>
        <begin position="526"/>
        <end position="543"/>
    </location>
</feature>
<dbReference type="FunFam" id="2.130.10.10:FF:001038">
    <property type="entry name" value="WD repeat domain 70"/>
    <property type="match status" value="1"/>
</dbReference>
<dbReference type="Proteomes" id="UP000762676">
    <property type="component" value="Unassembled WGS sequence"/>
</dbReference>
<feature type="repeat" description="WD" evidence="4">
    <location>
        <begin position="376"/>
        <end position="417"/>
    </location>
</feature>
<dbReference type="SMART" id="SM00320">
    <property type="entry name" value="WD40"/>
    <property type="match status" value="5"/>
</dbReference>
<keyword evidence="2" id="KW-0677">Repeat</keyword>
<feature type="region of interest" description="Disordered" evidence="5">
    <location>
        <begin position="597"/>
        <end position="637"/>
    </location>
</feature>
<comment type="caution">
    <text evidence="6">The sequence shown here is derived from an EMBL/GenBank/DDBJ whole genome shotgun (WGS) entry which is preliminary data.</text>
</comment>
<evidence type="ECO:0000313" key="7">
    <source>
        <dbReference type="Proteomes" id="UP000762676"/>
    </source>
</evidence>
<evidence type="ECO:0000256" key="4">
    <source>
        <dbReference type="PROSITE-ProRule" id="PRU00221"/>
    </source>
</evidence>
<evidence type="ECO:0000256" key="5">
    <source>
        <dbReference type="SAM" id="MobiDB-lite"/>
    </source>
</evidence>
<proteinExistence type="inferred from homology"/>
<dbReference type="PRINTS" id="PR00320">
    <property type="entry name" value="GPROTEINBRPT"/>
</dbReference>
<gene>
    <name evidence="6" type="ORF">ElyMa_003139500</name>
</gene>
<keyword evidence="1 4" id="KW-0853">WD repeat</keyword>
<feature type="repeat" description="WD" evidence="4">
    <location>
        <begin position="178"/>
        <end position="210"/>
    </location>
</feature>
<dbReference type="AlphaFoldDB" id="A0AAV4ITQ1"/>
<feature type="compositionally biased region" description="Basic residues" evidence="5">
    <location>
        <begin position="33"/>
        <end position="50"/>
    </location>
</feature>
<name>A0AAV4ITQ1_9GAST</name>
<dbReference type="InterPro" id="IPR020472">
    <property type="entry name" value="WD40_PAC1"/>
</dbReference>
<reference evidence="6 7" key="1">
    <citation type="journal article" date="2021" name="Elife">
        <title>Chloroplast acquisition without the gene transfer in kleptoplastic sea slugs, Plakobranchus ocellatus.</title>
        <authorList>
            <person name="Maeda T."/>
            <person name="Takahashi S."/>
            <person name="Yoshida T."/>
            <person name="Shimamura S."/>
            <person name="Takaki Y."/>
            <person name="Nagai Y."/>
            <person name="Toyoda A."/>
            <person name="Suzuki Y."/>
            <person name="Arimoto A."/>
            <person name="Ishii H."/>
            <person name="Satoh N."/>
            <person name="Nishiyama T."/>
            <person name="Hasebe M."/>
            <person name="Maruyama T."/>
            <person name="Minagawa J."/>
            <person name="Obokata J."/>
            <person name="Shigenobu S."/>
        </authorList>
    </citation>
    <scope>NUCLEOTIDE SEQUENCE [LARGE SCALE GENOMIC DNA]</scope>
</reference>
<dbReference type="PANTHER" id="PTHR16017:SF0">
    <property type="entry name" value="WD REPEAT-CONTAINING PROTEIN 70"/>
    <property type="match status" value="1"/>
</dbReference>
<feature type="repeat" description="WD" evidence="4">
    <location>
        <begin position="340"/>
        <end position="360"/>
    </location>
</feature>
<dbReference type="InterPro" id="IPR036322">
    <property type="entry name" value="WD40_repeat_dom_sf"/>
</dbReference>
<feature type="compositionally biased region" description="Acidic residues" evidence="5">
    <location>
        <begin position="147"/>
        <end position="165"/>
    </location>
</feature>
<evidence type="ECO:0000313" key="6">
    <source>
        <dbReference type="EMBL" id="GFS13561.1"/>
    </source>
</evidence>
<feature type="compositionally biased region" description="Acidic residues" evidence="5">
    <location>
        <begin position="102"/>
        <end position="111"/>
    </location>
</feature>
<dbReference type="InterPro" id="IPR051858">
    <property type="entry name" value="WD_repeat_GAD-1"/>
</dbReference>
<dbReference type="PROSITE" id="PS50294">
    <property type="entry name" value="WD_REPEATS_REGION"/>
    <property type="match status" value="3"/>
</dbReference>
<dbReference type="GO" id="GO:0005634">
    <property type="term" value="C:nucleus"/>
    <property type="evidence" value="ECO:0007669"/>
    <property type="project" value="TreeGrafter"/>
</dbReference>
<evidence type="ECO:0000256" key="3">
    <source>
        <dbReference type="ARBA" id="ARBA00038343"/>
    </source>
</evidence>
<dbReference type="InterPro" id="IPR015943">
    <property type="entry name" value="WD40/YVTN_repeat-like_dom_sf"/>
</dbReference>
<evidence type="ECO:0000256" key="2">
    <source>
        <dbReference type="ARBA" id="ARBA00022737"/>
    </source>
</evidence>
<dbReference type="Pfam" id="PF00400">
    <property type="entry name" value="WD40"/>
    <property type="match status" value="4"/>
</dbReference>
<organism evidence="6 7">
    <name type="scientific">Elysia marginata</name>
    <dbReference type="NCBI Taxonomy" id="1093978"/>
    <lineage>
        <taxon>Eukaryota</taxon>
        <taxon>Metazoa</taxon>
        <taxon>Spiralia</taxon>
        <taxon>Lophotrochozoa</taxon>
        <taxon>Mollusca</taxon>
        <taxon>Gastropoda</taxon>
        <taxon>Heterobranchia</taxon>
        <taxon>Euthyneura</taxon>
        <taxon>Panpulmonata</taxon>
        <taxon>Sacoglossa</taxon>
        <taxon>Placobranchoidea</taxon>
        <taxon>Plakobranchidae</taxon>
        <taxon>Elysia</taxon>
    </lineage>
</organism>
<dbReference type="GO" id="GO:0035861">
    <property type="term" value="C:site of double-strand break"/>
    <property type="evidence" value="ECO:0007669"/>
    <property type="project" value="TreeGrafter"/>
</dbReference>